<reference evidence="6" key="2">
    <citation type="journal article" date="2023" name="Plants (Basel)">
        <title>Annotation of the Turnera subulata (Passifloraceae) Draft Genome Reveals the S-Locus Evolved after the Divergence of Turneroideae from Passifloroideae in a Stepwise Manner.</title>
        <authorList>
            <person name="Henning P.M."/>
            <person name="Roalson E.H."/>
            <person name="Mir W."/>
            <person name="McCubbin A.G."/>
            <person name="Shore J.S."/>
        </authorList>
    </citation>
    <scope>NUCLEOTIDE SEQUENCE</scope>
    <source>
        <strain evidence="6">F60SS</strain>
    </source>
</reference>
<dbReference type="OrthoDB" id="1650216at2759"/>
<dbReference type="Gene3D" id="3.30.60.20">
    <property type="match status" value="1"/>
</dbReference>
<comment type="caution">
    <text evidence="6">The sequence shown here is derived from an EMBL/GenBank/DDBJ whole genome shotgun (WGS) entry which is preliminary data.</text>
</comment>
<feature type="domain" description="Phorbol-ester/DAG-type" evidence="5">
    <location>
        <begin position="56"/>
        <end position="109"/>
    </location>
</feature>
<dbReference type="InterPro" id="IPR002219">
    <property type="entry name" value="PKC_DAG/PE"/>
</dbReference>
<dbReference type="AlphaFoldDB" id="A0A9Q0GHZ4"/>
<dbReference type="Proteomes" id="UP001141552">
    <property type="component" value="Unassembled WGS sequence"/>
</dbReference>
<dbReference type="PANTHER" id="PTHR46288:SF86">
    <property type="entry name" value="PHORBOL-ESTER_DAG-TYPE DOMAIN-CONTAINING PROTEIN"/>
    <property type="match status" value="1"/>
</dbReference>
<dbReference type="PROSITE" id="PS50081">
    <property type="entry name" value="ZF_DAG_PE_2"/>
    <property type="match status" value="2"/>
</dbReference>
<feature type="domain" description="Phorbol-ester/DAG-type" evidence="5">
    <location>
        <begin position="115"/>
        <end position="164"/>
    </location>
</feature>
<dbReference type="Pfam" id="PF03107">
    <property type="entry name" value="C1_2"/>
    <property type="match status" value="2"/>
</dbReference>
<dbReference type="SMART" id="SM00249">
    <property type="entry name" value="PHD"/>
    <property type="match status" value="3"/>
</dbReference>
<dbReference type="InterPro" id="IPR001965">
    <property type="entry name" value="Znf_PHD"/>
</dbReference>
<evidence type="ECO:0000256" key="1">
    <source>
        <dbReference type="ARBA" id="ARBA00022723"/>
    </source>
</evidence>
<dbReference type="SUPFAM" id="SSF57889">
    <property type="entry name" value="Cysteine-rich domain"/>
    <property type="match status" value="3"/>
</dbReference>
<keyword evidence="3" id="KW-0863">Zinc-finger</keyword>
<dbReference type="PANTHER" id="PTHR46288">
    <property type="entry name" value="PHORBOL-ESTER/DAG-TYPE DOMAIN-CONTAINING PROTEIN"/>
    <property type="match status" value="1"/>
</dbReference>
<reference evidence="6" key="1">
    <citation type="submission" date="2022-02" db="EMBL/GenBank/DDBJ databases">
        <authorList>
            <person name="Henning P.M."/>
            <person name="McCubbin A.G."/>
            <person name="Shore J.S."/>
        </authorList>
    </citation>
    <scope>NUCLEOTIDE SEQUENCE</scope>
    <source>
        <strain evidence="6">F60SS</strain>
        <tissue evidence="6">Leaves</tissue>
    </source>
</reference>
<name>A0A9Q0GHZ4_9ROSI</name>
<keyword evidence="2" id="KW-0677">Repeat</keyword>
<dbReference type="InterPro" id="IPR046349">
    <property type="entry name" value="C1-like_sf"/>
</dbReference>
<dbReference type="EMBL" id="JAKUCV010000397">
    <property type="protein sequence ID" value="KAJ4850227.1"/>
    <property type="molecule type" value="Genomic_DNA"/>
</dbReference>
<keyword evidence="1" id="KW-0479">Metal-binding</keyword>
<proteinExistence type="predicted"/>
<evidence type="ECO:0000256" key="3">
    <source>
        <dbReference type="ARBA" id="ARBA00022771"/>
    </source>
</evidence>
<evidence type="ECO:0000313" key="7">
    <source>
        <dbReference type="Proteomes" id="UP001141552"/>
    </source>
</evidence>
<accession>A0A9Q0GHZ4</accession>
<dbReference type="SMART" id="SM00109">
    <property type="entry name" value="C1"/>
    <property type="match status" value="3"/>
</dbReference>
<gene>
    <name evidence="6" type="ORF">Tsubulata_008150</name>
</gene>
<dbReference type="InterPro" id="IPR004146">
    <property type="entry name" value="DC1"/>
</dbReference>
<evidence type="ECO:0000313" key="6">
    <source>
        <dbReference type="EMBL" id="KAJ4850227.1"/>
    </source>
</evidence>
<evidence type="ECO:0000256" key="2">
    <source>
        <dbReference type="ARBA" id="ARBA00022737"/>
    </source>
</evidence>
<dbReference type="GO" id="GO:0008270">
    <property type="term" value="F:zinc ion binding"/>
    <property type="evidence" value="ECO:0007669"/>
    <property type="project" value="UniProtKB-KW"/>
</dbReference>
<sequence length="421" mass="48051">MQEYPLINWSPMVSDDPGEEVTKQIQPQNAALVGFHEPERKPHCQRQIQIEEFGNNHVLTIHQYGDDNPSPVVCDACHNQIPYSSSYYTCEFCNLHYHKLCAELPRNIRHPLHSLHPLLLHASNGTAPIFCDGCLHVSFDSGYKCQECLFQLDLKCASSLTSHQLHTSENKKNTVVCSIHDHKLTPISYTSNREFACKACTFPVSDTTAYGCFYCFRIFHERCGKFPTTIQHIYHPQHSLVAKNVRFRSRCKACDSYMLLGMEYACSECARFAIHLSCAEYITSTLKSSCHDHVLFSFAKEGHPELKSMQPERYFECKVCGKECSSSFYRCVECDMNFHLDCIPLPKKVIKRNMHCHPLTLVDSMREDDSGEYYCEICCEPRNPNHGAYCCEECKDQHGALVIAHIGCTLEGEDDSLELIS</sequence>
<evidence type="ECO:0000256" key="4">
    <source>
        <dbReference type="ARBA" id="ARBA00022833"/>
    </source>
</evidence>
<protein>
    <recommendedName>
        <fullName evidence="5">Phorbol-ester/DAG-type domain-containing protein</fullName>
    </recommendedName>
</protein>
<keyword evidence="4" id="KW-0862">Zinc</keyword>
<organism evidence="6 7">
    <name type="scientific">Turnera subulata</name>
    <dbReference type="NCBI Taxonomy" id="218843"/>
    <lineage>
        <taxon>Eukaryota</taxon>
        <taxon>Viridiplantae</taxon>
        <taxon>Streptophyta</taxon>
        <taxon>Embryophyta</taxon>
        <taxon>Tracheophyta</taxon>
        <taxon>Spermatophyta</taxon>
        <taxon>Magnoliopsida</taxon>
        <taxon>eudicotyledons</taxon>
        <taxon>Gunneridae</taxon>
        <taxon>Pentapetalae</taxon>
        <taxon>rosids</taxon>
        <taxon>fabids</taxon>
        <taxon>Malpighiales</taxon>
        <taxon>Passifloraceae</taxon>
        <taxon>Turnera</taxon>
    </lineage>
</organism>
<keyword evidence="7" id="KW-1185">Reference proteome</keyword>
<evidence type="ECO:0000259" key="5">
    <source>
        <dbReference type="PROSITE" id="PS50081"/>
    </source>
</evidence>